<dbReference type="Proteomes" id="UP000030645">
    <property type="component" value="Unassembled WGS sequence"/>
</dbReference>
<organism evidence="2 3">
    <name type="scientific">Morus notabilis</name>
    <dbReference type="NCBI Taxonomy" id="981085"/>
    <lineage>
        <taxon>Eukaryota</taxon>
        <taxon>Viridiplantae</taxon>
        <taxon>Streptophyta</taxon>
        <taxon>Embryophyta</taxon>
        <taxon>Tracheophyta</taxon>
        <taxon>Spermatophyta</taxon>
        <taxon>Magnoliopsida</taxon>
        <taxon>eudicotyledons</taxon>
        <taxon>Gunneridae</taxon>
        <taxon>Pentapetalae</taxon>
        <taxon>rosids</taxon>
        <taxon>fabids</taxon>
        <taxon>Rosales</taxon>
        <taxon>Moraceae</taxon>
        <taxon>Moreae</taxon>
        <taxon>Morus</taxon>
    </lineage>
</organism>
<reference evidence="3" key="1">
    <citation type="submission" date="2013-01" db="EMBL/GenBank/DDBJ databases">
        <title>Draft Genome Sequence of a Mulberry Tree, Morus notabilis C.K. Schneid.</title>
        <authorList>
            <person name="He N."/>
            <person name="Zhao S."/>
        </authorList>
    </citation>
    <scope>NUCLEOTIDE SEQUENCE</scope>
</reference>
<evidence type="ECO:0000256" key="1">
    <source>
        <dbReference type="SAM" id="MobiDB-lite"/>
    </source>
</evidence>
<protein>
    <submittedName>
        <fullName evidence="2">Uncharacterized protein</fullName>
    </submittedName>
</protein>
<evidence type="ECO:0000313" key="3">
    <source>
        <dbReference type="Proteomes" id="UP000030645"/>
    </source>
</evidence>
<feature type="region of interest" description="Disordered" evidence="1">
    <location>
        <begin position="1"/>
        <end position="37"/>
    </location>
</feature>
<gene>
    <name evidence="2" type="ORF">L484_002601</name>
</gene>
<feature type="compositionally biased region" description="Basic and acidic residues" evidence="1">
    <location>
        <begin position="1"/>
        <end position="18"/>
    </location>
</feature>
<dbReference type="EMBL" id="KE345172">
    <property type="protein sequence ID" value="EXB94714.1"/>
    <property type="molecule type" value="Genomic_DNA"/>
</dbReference>
<evidence type="ECO:0000313" key="2">
    <source>
        <dbReference type="EMBL" id="EXB94714.1"/>
    </source>
</evidence>
<dbReference type="AlphaFoldDB" id="W9S988"/>
<name>W9S988_9ROSA</name>
<proteinExistence type="predicted"/>
<accession>W9S988</accession>
<keyword evidence="3" id="KW-1185">Reference proteome</keyword>
<sequence>MIGDQLHKLDLESQDRHSPAPAVARSPQLRHSRCAARSSQCRPRRRLFFSPSLILSSGVFFGP</sequence>